<feature type="region of interest" description="Disordered" evidence="1">
    <location>
        <begin position="23"/>
        <end position="56"/>
    </location>
</feature>
<accession>U2FG50</accession>
<keyword evidence="3" id="KW-1185">Reference proteome</keyword>
<dbReference type="PROSITE" id="PS51257">
    <property type="entry name" value="PROKAR_LIPOPROTEIN"/>
    <property type="match status" value="1"/>
</dbReference>
<evidence type="ECO:0000313" key="2">
    <source>
        <dbReference type="EMBL" id="ERJ11870.1"/>
    </source>
</evidence>
<dbReference type="Proteomes" id="UP000005707">
    <property type="component" value="Unassembled WGS sequence"/>
</dbReference>
<keyword evidence="2" id="KW-0449">Lipoprotein</keyword>
<comment type="caution">
    <text evidence="2">The sequence shown here is derived from an EMBL/GenBank/DDBJ whole genome shotgun (WGS) entry which is preliminary data.</text>
</comment>
<sequence length="506" mass="58403">MKKQTIFIMLFISIILIGCNEGTNEPTNSTEPDEETTEQTTPEQDTDDETQDDVNDIIDDGRFHNLTANIAGATSIAIGLEDEETSHQNYTLIKINQNDEREKVVFTDPFGQRVTITEKPYLVEVMGNYSFVVYIKDTDLTLEPTLVDFRKQHYKNNHEPSNIYFAMLTEYYNNSNFNFVAIHNDTGTVVSLSMMARVSIAEALKNPPVDENPEDSLSSASLIRYSDLAYEYYVQDDTIYIVSNNPIYSDITTVTLNPETEELVMNTYKNDDDSFLTHTLFKDDFIVVKNDYELYTLSTDFSSVNAIDLNLCSIYTIDPCKEDKITQQSFKIWGVQPLNDHLYINISSDFEAAIIVLDKEYNIINSKLYFPGDLGTPYLDFFTSYDSLYFLDDQSYLMELNPETLAIEEAHKISKSWQGSIYHHRTDDHMYFFSENDILRYNFTTHEMDTIGTMTDFTDEYIECLIVVTSGEPAVYQNFYFETGEFITKEMDEHLARTIRDIEPLN</sequence>
<proteinExistence type="predicted"/>
<gene>
    <name evidence="2" type="ORF">HLPCO_002110</name>
</gene>
<reference evidence="2 3" key="1">
    <citation type="journal article" date="2011" name="J. Bacteriol.">
        <title>Genome sequence of Haloplasma contractile, an unusual contractile bacterium from a deep-sea anoxic brine lake.</title>
        <authorList>
            <person name="Antunes A."/>
            <person name="Alam I."/>
            <person name="El Dorry H."/>
            <person name="Siam R."/>
            <person name="Robertson A."/>
            <person name="Bajic V.B."/>
            <person name="Stingl U."/>
        </authorList>
    </citation>
    <scope>NUCLEOTIDE SEQUENCE [LARGE SCALE GENOMIC DNA]</scope>
    <source>
        <strain evidence="2 3">SSD-17B</strain>
    </source>
</reference>
<dbReference type="RefSeq" id="WP_008824508.1">
    <property type="nucleotide sequence ID" value="NZ_AFNU02000007.1"/>
</dbReference>
<evidence type="ECO:0000313" key="3">
    <source>
        <dbReference type="Proteomes" id="UP000005707"/>
    </source>
</evidence>
<dbReference type="InParanoid" id="U2FG50"/>
<dbReference type="EMBL" id="AFNU02000007">
    <property type="protein sequence ID" value="ERJ11870.1"/>
    <property type="molecule type" value="Genomic_DNA"/>
</dbReference>
<evidence type="ECO:0000256" key="1">
    <source>
        <dbReference type="SAM" id="MobiDB-lite"/>
    </source>
</evidence>
<protein>
    <submittedName>
        <fullName evidence="2">Membrane lipoprotein</fullName>
    </submittedName>
</protein>
<feature type="compositionally biased region" description="Acidic residues" evidence="1">
    <location>
        <begin position="44"/>
        <end position="56"/>
    </location>
</feature>
<reference evidence="2 3" key="2">
    <citation type="journal article" date="2013" name="PLoS ONE">
        <title>INDIGO - INtegrated Data Warehouse of MIcrobial GenOmes with Examples from the Red Sea Extremophiles.</title>
        <authorList>
            <person name="Alam I."/>
            <person name="Antunes A."/>
            <person name="Kamau A.A."/>
            <person name="Ba Alawi W."/>
            <person name="Kalkatawi M."/>
            <person name="Stingl U."/>
            <person name="Bajic V.B."/>
        </authorList>
    </citation>
    <scope>NUCLEOTIDE SEQUENCE [LARGE SCALE GENOMIC DNA]</scope>
    <source>
        <strain evidence="2 3">SSD-17B</strain>
    </source>
</reference>
<dbReference type="AlphaFoldDB" id="U2FG50"/>
<organism evidence="2 3">
    <name type="scientific">Haloplasma contractile SSD-17B</name>
    <dbReference type="NCBI Taxonomy" id="1033810"/>
    <lineage>
        <taxon>Bacteria</taxon>
        <taxon>Bacillati</taxon>
        <taxon>Mycoplasmatota</taxon>
        <taxon>Mollicutes</taxon>
        <taxon>Haloplasmatales</taxon>
        <taxon>Haloplasmataceae</taxon>
        <taxon>Haloplasma</taxon>
    </lineage>
</organism>
<name>U2FG50_9MOLU</name>